<comment type="caution">
    <text evidence="16">Lacks conserved residue(s) required for the propagation of feature annotation.</text>
</comment>
<keyword evidence="12 16" id="KW-0630">Potassium</keyword>
<evidence type="ECO:0000256" key="12">
    <source>
        <dbReference type="ARBA" id="ARBA00022958"/>
    </source>
</evidence>
<keyword evidence="11 16" id="KW-0067">ATP-binding</keyword>
<dbReference type="NCBIfam" id="NF009845">
    <property type="entry name" value="PRK13318.1-3"/>
    <property type="match status" value="1"/>
</dbReference>
<comment type="function">
    <text evidence="16">Catalyzes the phosphorylation of pantothenate (Pan), the first step in CoA biosynthesis.</text>
</comment>
<evidence type="ECO:0000256" key="4">
    <source>
        <dbReference type="ARBA" id="ARBA00005225"/>
    </source>
</evidence>
<dbReference type="EC" id="2.7.1.33" evidence="6 16"/>
<feature type="binding site" evidence="16">
    <location>
        <position position="134"/>
    </location>
    <ligand>
        <name>K(+)</name>
        <dbReference type="ChEBI" id="CHEBI:29103"/>
    </ligand>
</feature>
<evidence type="ECO:0000256" key="10">
    <source>
        <dbReference type="ARBA" id="ARBA00022777"/>
    </source>
</evidence>
<evidence type="ECO:0000256" key="14">
    <source>
        <dbReference type="ARBA" id="ARBA00038036"/>
    </source>
</evidence>
<keyword evidence="13 16" id="KW-0173">Coenzyme A biosynthesis</keyword>
<comment type="pathway">
    <text evidence="4 16">Cofactor biosynthesis; coenzyme A biosynthesis; CoA from (R)-pantothenate: step 1/5.</text>
</comment>
<evidence type="ECO:0000256" key="16">
    <source>
        <dbReference type="HAMAP-Rule" id="MF_01274"/>
    </source>
</evidence>
<sequence length="279" mass="29037">MLLCVDVGNTQIALGLYADEAGSADEVDPPLVRDWRMRTDPRMTADELDVAFAGLLGPYAAQVTGIAALSTVPTLLRELRLLIDRRDVPAVVVGPGVRTGVPLLVDNPREVGADRVMNTLAAHRLYGTACVVVDFGTSTNIDVVSAKGEFLGGALAPGIEISMEALATRAAALRTVELVRPRSVIGKNTVECLQSGVLFGFAGQVDGLVRRIVAELGPKAGAVTVLGTGGLAPLMSGESETITEYVPDLTLLGLRLTYQRNAHPQAPSGDGARAAGSAS</sequence>
<dbReference type="UniPathway" id="UPA00241">
    <property type="reaction ID" value="UER00352"/>
</dbReference>
<keyword evidence="18" id="KW-1185">Reference proteome</keyword>
<organism evidence="17 18">
    <name type="scientific">Pseudonocardia cypriaca</name>
    <dbReference type="NCBI Taxonomy" id="882449"/>
    <lineage>
        <taxon>Bacteria</taxon>
        <taxon>Bacillati</taxon>
        <taxon>Actinomycetota</taxon>
        <taxon>Actinomycetes</taxon>
        <taxon>Pseudonocardiales</taxon>
        <taxon>Pseudonocardiaceae</taxon>
        <taxon>Pseudonocardia</taxon>
    </lineage>
</organism>
<dbReference type="GO" id="GO:0005737">
    <property type="term" value="C:cytoplasm"/>
    <property type="evidence" value="ECO:0007669"/>
    <property type="project" value="UniProtKB-SubCell"/>
</dbReference>
<dbReference type="NCBIfam" id="NF009855">
    <property type="entry name" value="PRK13321.1"/>
    <property type="match status" value="1"/>
</dbReference>
<evidence type="ECO:0000313" key="18">
    <source>
        <dbReference type="Proteomes" id="UP000319818"/>
    </source>
</evidence>
<feature type="active site" description="Proton acceptor" evidence="16">
    <location>
        <position position="114"/>
    </location>
</feature>
<dbReference type="Pfam" id="PF03309">
    <property type="entry name" value="Pan_kinase"/>
    <property type="match status" value="1"/>
</dbReference>
<dbReference type="CDD" id="cd24015">
    <property type="entry name" value="ASKHA_NBD_PanK-III"/>
    <property type="match status" value="1"/>
</dbReference>
<dbReference type="SUPFAM" id="SSF53067">
    <property type="entry name" value="Actin-like ATPase domain"/>
    <property type="match status" value="2"/>
</dbReference>
<evidence type="ECO:0000313" key="17">
    <source>
        <dbReference type="EMBL" id="TQM35667.1"/>
    </source>
</evidence>
<feature type="binding site" evidence="16">
    <location>
        <position position="137"/>
    </location>
    <ligand>
        <name>ATP</name>
        <dbReference type="ChEBI" id="CHEBI:30616"/>
    </ligand>
</feature>
<comment type="catalytic activity">
    <reaction evidence="1 16">
        <text>(R)-pantothenate + ATP = (R)-4'-phosphopantothenate + ADP + H(+)</text>
        <dbReference type="Rhea" id="RHEA:16373"/>
        <dbReference type="ChEBI" id="CHEBI:10986"/>
        <dbReference type="ChEBI" id="CHEBI:15378"/>
        <dbReference type="ChEBI" id="CHEBI:29032"/>
        <dbReference type="ChEBI" id="CHEBI:30616"/>
        <dbReference type="ChEBI" id="CHEBI:456216"/>
        <dbReference type="EC" id="2.7.1.33"/>
    </reaction>
</comment>
<dbReference type="GO" id="GO:0015937">
    <property type="term" value="P:coenzyme A biosynthetic process"/>
    <property type="evidence" value="ECO:0007669"/>
    <property type="project" value="UniProtKB-UniRule"/>
</dbReference>
<feature type="binding site" evidence="16">
    <location>
        <begin position="112"/>
        <end position="115"/>
    </location>
    <ligand>
        <name>substrate</name>
    </ligand>
</feature>
<keyword evidence="10 16" id="KW-0418">Kinase</keyword>
<dbReference type="NCBIfam" id="TIGR00671">
    <property type="entry name" value="baf"/>
    <property type="match status" value="1"/>
</dbReference>
<proteinExistence type="inferred from homology"/>
<evidence type="ECO:0000256" key="2">
    <source>
        <dbReference type="ARBA" id="ARBA00001958"/>
    </source>
</evidence>
<comment type="caution">
    <text evidence="17">The sequence shown here is derived from an EMBL/GenBank/DDBJ whole genome shotgun (WGS) entry which is preliminary data.</text>
</comment>
<dbReference type="OrthoDB" id="9804707at2"/>
<dbReference type="EMBL" id="VFPH01000003">
    <property type="protein sequence ID" value="TQM35667.1"/>
    <property type="molecule type" value="Genomic_DNA"/>
</dbReference>
<dbReference type="Gene3D" id="3.30.420.40">
    <property type="match status" value="2"/>
</dbReference>
<comment type="subcellular location">
    <subcellularLocation>
        <location evidence="3 16">Cytoplasm</location>
    </subcellularLocation>
</comment>
<comment type="cofactor">
    <cofactor evidence="16">
        <name>NH4(+)</name>
        <dbReference type="ChEBI" id="CHEBI:28938"/>
    </cofactor>
    <cofactor evidence="16">
        <name>K(+)</name>
        <dbReference type="ChEBI" id="CHEBI:29103"/>
    </cofactor>
    <text evidence="16">A monovalent cation. Ammonium or potassium.</text>
</comment>
<name>A0A543FPA4_9PSEU</name>
<feature type="binding site" evidence="16">
    <location>
        <begin position="6"/>
        <end position="13"/>
    </location>
    <ligand>
        <name>ATP</name>
        <dbReference type="ChEBI" id="CHEBI:30616"/>
    </ligand>
</feature>
<dbReference type="InterPro" id="IPR004619">
    <property type="entry name" value="Type_III_PanK"/>
</dbReference>
<evidence type="ECO:0000256" key="13">
    <source>
        <dbReference type="ARBA" id="ARBA00022993"/>
    </source>
</evidence>
<accession>A0A543FPA4</accession>
<keyword evidence="7 16" id="KW-0963">Cytoplasm</keyword>
<keyword evidence="8 16" id="KW-0808">Transferase</keyword>
<dbReference type="GO" id="GO:0005524">
    <property type="term" value="F:ATP binding"/>
    <property type="evidence" value="ECO:0007669"/>
    <property type="project" value="UniProtKB-UniRule"/>
</dbReference>
<evidence type="ECO:0000256" key="11">
    <source>
        <dbReference type="ARBA" id="ARBA00022840"/>
    </source>
</evidence>
<evidence type="ECO:0000256" key="8">
    <source>
        <dbReference type="ARBA" id="ARBA00022679"/>
    </source>
</evidence>
<dbReference type="InterPro" id="IPR043129">
    <property type="entry name" value="ATPase_NBD"/>
</dbReference>
<evidence type="ECO:0000256" key="9">
    <source>
        <dbReference type="ARBA" id="ARBA00022741"/>
    </source>
</evidence>
<comment type="subunit">
    <text evidence="5 16">Homodimer.</text>
</comment>
<reference evidence="17 18" key="1">
    <citation type="submission" date="2019-06" db="EMBL/GenBank/DDBJ databases">
        <title>Sequencing the genomes of 1000 actinobacteria strains.</title>
        <authorList>
            <person name="Klenk H.-P."/>
        </authorList>
    </citation>
    <scope>NUCLEOTIDE SEQUENCE [LARGE SCALE GENOMIC DNA]</scope>
    <source>
        <strain evidence="17 18">DSM 45511</strain>
    </source>
</reference>
<evidence type="ECO:0000256" key="5">
    <source>
        <dbReference type="ARBA" id="ARBA00011738"/>
    </source>
</evidence>
<gene>
    <name evidence="16" type="primary">coaX</name>
    <name evidence="17" type="ORF">FB388_7106</name>
</gene>
<dbReference type="RefSeq" id="WP_142106980.1">
    <property type="nucleotide sequence ID" value="NZ_VFPH01000003.1"/>
</dbReference>
<evidence type="ECO:0000256" key="3">
    <source>
        <dbReference type="ARBA" id="ARBA00004496"/>
    </source>
</evidence>
<dbReference type="HAMAP" id="MF_01274">
    <property type="entry name" value="Pantothen_kinase_3"/>
    <property type="match status" value="1"/>
</dbReference>
<comment type="similarity">
    <text evidence="14 16">Belongs to the type III pantothenate kinase family.</text>
</comment>
<dbReference type="AlphaFoldDB" id="A0A543FPA4"/>
<keyword evidence="9 16" id="KW-0547">Nucleotide-binding</keyword>
<dbReference type="PANTHER" id="PTHR34265">
    <property type="entry name" value="TYPE III PANTOTHENATE KINASE"/>
    <property type="match status" value="1"/>
</dbReference>
<dbReference type="GO" id="GO:0046872">
    <property type="term" value="F:metal ion binding"/>
    <property type="evidence" value="ECO:0007669"/>
    <property type="project" value="UniProtKB-KW"/>
</dbReference>
<evidence type="ECO:0000256" key="7">
    <source>
        <dbReference type="ARBA" id="ARBA00022490"/>
    </source>
</evidence>
<dbReference type="GO" id="GO:0004594">
    <property type="term" value="F:pantothenate kinase activity"/>
    <property type="evidence" value="ECO:0007669"/>
    <property type="project" value="UniProtKB-UniRule"/>
</dbReference>
<comment type="cofactor">
    <cofactor evidence="2">
        <name>K(+)</name>
        <dbReference type="ChEBI" id="CHEBI:29103"/>
    </cofactor>
</comment>
<dbReference type="PANTHER" id="PTHR34265:SF1">
    <property type="entry name" value="TYPE III PANTOTHENATE KINASE"/>
    <property type="match status" value="1"/>
</dbReference>
<protein>
    <recommendedName>
        <fullName evidence="15 16">Type III pantothenate kinase</fullName>
        <ecNumber evidence="6 16">2.7.1.33</ecNumber>
    </recommendedName>
    <alternativeName>
        <fullName evidence="16">PanK-III</fullName>
    </alternativeName>
    <alternativeName>
        <fullName evidence="16">Pantothenic acid kinase</fullName>
    </alternativeName>
</protein>
<dbReference type="Proteomes" id="UP000319818">
    <property type="component" value="Unassembled WGS sequence"/>
</dbReference>
<keyword evidence="16" id="KW-0479">Metal-binding</keyword>
<feature type="binding site" evidence="16">
    <location>
        <position position="189"/>
    </location>
    <ligand>
        <name>substrate</name>
    </ligand>
</feature>
<evidence type="ECO:0000256" key="1">
    <source>
        <dbReference type="ARBA" id="ARBA00001206"/>
    </source>
</evidence>
<evidence type="ECO:0000256" key="15">
    <source>
        <dbReference type="ARBA" id="ARBA00040883"/>
    </source>
</evidence>
<evidence type="ECO:0000256" key="6">
    <source>
        <dbReference type="ARBA" id="ARBA00012102"/>
    </source>
</evidence>